<proteinExistence type="inferred from homology"/>
<dbReference type="InterPro" id="IPR050950">
    <property type="entry name" value="HTH-type_LysR_regulators"/>
</dbReference>
<dbReference type="InterPro" id="IPR036390">
    <property type="entry name" value="WH_DNA-bd_sf"/>
</dbReference>
<dbReference type="PANTHER" id="PTHR30419">
    <property type="entry name" value="HTH-TYPE TRANSCRIPTIONAL REGULATOR YBHD"/>
    <property type="match status" value="1"/>
</dbReference>
<name>A0ABT0AGR0_9SPHN</name>
<keyword evidence="4" id="KW-0804">Transcription</keyword>
<comment type="caution">
    <text evidence="6">The sequence shown here is derived from an EMBL/GenBank/DDBJ whole genome shotgun (WGS) entry which is preliminary data.</text>
</comment>
<dbReference type="RefSeq" id="WP_226631950.1">
    <property type="nucleotide sequence ID" value="NZ_JALHAT010000039.1"/>
</dbReference>
<dbReference type="Pfam" id="PF00126">
    <property type="entry name" value="HTH_1"/>
    <property type="match status" value="1"/>
</dbReference>
<reference evidence="6" key="1">
    <citation type="submission" date="2022-03" db="EMBL/GenBank/DDBJ databases">
        <title>Identification of a novel bacterium isolated from mangrove sediments.</title>
        <authorList>
            <person name="Pan X."/>
        </authorList>
    </citation>
    <scope>NUCLEOTIDE SEQUENCE</scope>
    <source>
        <strain evidence="6">B2637</strain>
    </source>
</reference>
<keyword evidence="3" id="KW-0238">DNA-binding</keyword>
<keyword evidence="7" id="KW-1185">Reference proteome</keyword>
<evidence type="ECO:0000256" key="1">
    <source>
        <dbReference type="ARBA" id="ARBA00009437"/>
    </source>
</evidence>
<protein>
    <submittedName>
        <fullName evidence="6">LysR family transcriptional regulator</fullName>
    </submittedName>
</protein>
<sequence>MDTRKFDYFISVAETGSFSQAAVSLRLSQPLLSRQVRNLEEELGLPLFYRNGRGATLTEAGRCLLKNARNVREAIDATYSELSQLRNLLAGTAAIGMPTSVGRALSVPLAQHFSSELPNVKLHLVEGLSSDIAERVQQGRLDVAILYSPIRSQNMLCDPVVEEQLVLVSKRGSGPAGPVSFEDLTQLPLIMTGPHQQLRRDLEKAARAREAELQIAVEIDALGSILELVEEGLGHAILPPAALLRDEGMERFDVVRIDSDLVRRTLYVATGPQRSDAVPSHKLASLVKEKLLGLTGRNTWQIVESRSV</sequence>
<comment type="similarity">
    <text evidence="1">Belongs to the LysR transcriptional regulatory family.</text>
</comment>
<dbReference type="Pfam" id="PF03466">
    <property type="entry name" value="LysR_substrate"/>
    <property type="match status" value="1"/>
</dbReference>
<dbReference type="PROSITE" id="PS50931">
    <property type="entry name" value="HTH_LYSR"/>
    <property type="match status" value="1"/>
</dbReference>
<dbReference type="InterPro" id="IPR000847">
    <property type="entry name" value="LysR_HTH_N"/>
</dbReference>
<evidence type="ECO:0000256" key="2">
    <source>
        <dbReference type="ARBA" id="ARBA00023015"/>
    </source>
</evidence>
<dbReference type="PRINTS" id="PR00039">
    <property type="entry name" value="HTHLYSR"/>
</dbReference>
<evidence type="ECO:0000256" key="3">
    <source>
        <dbReference type="ARBA" id="ARBA00023125"/>
    </source>
</evidence>
<dbReference type="SUPFAM" id="SSF46785">
    <property type="entry name" value="Winged helix' DNA-binding domain"/>
    <property type="match status" value="1"/>
</dbReference>
<accession>A0ABT0AGR0</accession>
<dbReference type="Proteomes" id="UP001162802">
    <property type="component" value="Unassembled WGS sequence"/>
</dbReference>
<keyword evidence="2" id="KW-0805">Transcription regulation</keyword>
<dbReference type="SUPFAM" id="SSF53850">
    <property type="entry name" value="Periplasmic binding protein-like II"/>
    <property type="match status" value="1"/>
</dbReference>
<evidence type="ECO:0000256" key="4">
    <source>
        <dbReference type="ARBA" id="ARBA00023163"/>
    </source>
</evidence>
<dbReference type="InterPro" id="IPR005119">
    <property type="entry name" value="LysR_subst-bd"/>
</dbReference>
<evidence type="ECO:0000313" key="7">
    <source>
        <dbReference type="Proteomes" id="UP001162802"/>
    </source>
</evidence>
<dbReference type="InterPro" id="IPR036388">
    <property type="entry name" value="WH-like_DNA-bd_sf"/>
</dbReference>
<gene>
    <name evidence="6" type="ORF">MTR65_16925</name>
</gene>
<dbReference type="EMBL" id="JALHAT010000039">
    <property type="protein sequence ID" value="MCJ1962379.1"/>
    <property type="molecule type" value="Genomic_DNA"/>
</dbReference>
<evidence type="ECO:0000259" key="5">
    <source>
        <dbReference type="PROSITE" id="PS50931"/>
    </source>
</evidence>
<organism evidence="6 7">
    <name type="scientific">Novosphingobium mangrovi</name>
    <name type="common">ex Hu et al. 2023</name>
    <dbReference type="NCBI Taxonomy" id="2930094"/>
    <lineage>
        <taxon>Bacteria</taxon>
        <taxon>Pseudomonadati</taxon>
        <taxon>Pseudomonadota</taxon>
        <taxon>Alphaproteobacteria</taxon>
        <taxon>Sphingomonadales</taxon>
        <taxon>Sphingomonadaceae</taxon>
        <taxon>Novosphingobium</taxon>
    </lineage>
</organism>
<dbReference type="Gene3D" id="3.40.190.290">
    <property type="match status" value="1"/>
</dbReference>
<evidence type="ECO:0000313" key="6">
    <source>
        <dbReference type="EMBL" id="MCJ1962379.1"/>
    </source>
</evidence>
<dbReference type="Gene3D" id="1.10.10.10">
    <property type="entry name" value="Winged helix-like DNA-binding domain superfamily/Winged helix DNA-binding domain"/>
    <property type="match status" value="1"/>
</dbReference>
<feature type="domain" description="HTH lysR-type" evidence="5">
    <location>
        <begin position="1"/>
        <end position="58"/>
    </location>
</feature>